<dbReference type="OrthoDB" id="2988699at2"/>
<dbReference type="InterPro" id="IPR000845">
    <property type="entry name" value="Nucleoside_phosphorylase_d"/>
</dbReference>
<evidence type="ECO:0000256" key="1">
    <source>
        <dbReference type="PROSITE-ProRule" id="PRU00169"/>
    </source>
</evidence>
<evidence type="ECO:0000313" key="4">
    <source>
        <dbReference type="EMBL" id="QEW27923.1"/>
    </source>
</evidence>
<dbReference type="InterPro" id="IPR001789">
    <property type="entry name" value="Sig_transdc_resp-reg_receiver"/>
</dbReference>
<dbReference type="EMBL" id="CP031598">
    <property type="protein sequence ID" value="QEW27923.1"/>
    <property type="molecule type" value="Genomic_DNA"/>
</dbReference>
<dbReference type="Proteomes" id="UP000325785">
    <property type="component" value="Chromosome"/>
</dbReference>
<proteinExistence type="predicted"/>
<dbReference type="InterPro" id="IPR011006">
    <property type="entry name" value="CheY-like_superfamily"/>
</dbReference>
<dbReference type="PANTHER" id="PTHR46832:SF1">
    <property type="entry name" value="5'-METHYLTHIOADENOSINE_S-ADENOSYLHOMOCYSTEINE NUCLEOSIDASE"/>
    <property type="match status" value="1"/>
</dbReference>
<keyword evidence="5" id="KW-1185">Reference proteome</keyword>
<dbReference type="RefSeq" id="WP_057821871.1">
    <property type="nucleotide sequence ID" value="NZ_CP031598.1"/>
</dbReference>
<dbReference type="EMBL" id="LAXI01000046">
    <property type="protein sequence ID" value="KRS12059.1"/>
    <property type="molecule type" value="Genomic_DNA"/>
</dbReference>
<dbReference type="GO" id="GO:0000160">
    <property type="term" value="P:phosphorelay signal transduction system"/>
    <property type="evidence" value="ECO:0007669"/>
    <property type="project" value="InterPro"/>
</dbReference>
<evidence type="ECO:0000313" key="3">
    <source>
        <dbReference type="EMBL" id="KRS12059.1"/>
    </source>
</evidence>
<evidence type="ECO:0000313" key="6">
    <source>
        <dbReference type="Proteomes" id="UP000325785"/>
    </source>
</evidence>
<dbReference type="KEGG" id="rid:RIdsm_03746"/>
<dbReference type="SUPFAM" id="SSF53167">
    <property type="entry name" value="Purine and uridine phosphorylases"/>
    <property type="match status" value="1"/>
</dbReference>
<organism evidence="3 5">
    <name type="scientific">Roseovarius indicus</name>
    <dbReference type="NCBI Taxonomy" id="540747"/>
    <lineage>
        <taxon>Bacteria</taxon>
        <taxon>Pseudomonadati</taxon>
        <taxon>Pseudomonadota</taxon>
        <taxon>Alphaproteobacteria</taxon>
        <taxon>Rhodobacterales</taxon>
        <taxon>Roseobacteraceae</taxon>
        <taxon>Roseovarius</taxon>
    </lineage>
</organism>
<dbReference type="GO" id="GO:0008782">
    <property type="term" value="F:adenosylhomocysteine nucleosidase activity"/>
    <property type="evidence" value="ECO:0007669"/>
    <property type="project" value="TreeGrafter"/>
</dbReference>
<sequence length="409" mass="44743">MKILLVDDDNAKVVEVAKVVEDAGIDTSDIDVATTAATALKFLEAKTYDLLIVDLVLPRRVGEPPIANGGAQLVENVHRSDRVRIPEFIVGLTADSEALAKSRMSFSNLLWSIELSGHDQSQWKVRLQQKLQHLRSREQQREPVGFAGVDCDVLFVCALPEPELSELHKASNAKWEQCTFEFDSNLYWRATLETDGKTINAYSTSLPQMGLVSASTTVSQAVRTLSPELVIMSGICAGRKGDCELGDVIAASVTWDYGSGKFIEEEDGVFFEPAPVHVLVDAKVQTSITSICANVELIREFYVSCPGFRPPHPSKMHFGPMASGAAVQNYKEFFSGVADQNRKILGVDMEAFGVAWACHQSVAPCPKWLVVKGVADFADGSKNNEYQSYSSFMSAKVAIEVAFQTLPAL</sequence>
<dbReference type="GO" id="GO:0019284">
    <property type="term" value="P:L-methionine salvage from S-adenosylmethionine"/>
    <property type="evidence" value="ECO:0007669"/>
    <property type="project" value="TreeGrafter"/>
</dbReference>
<dbReference type="GO" id="GO:0005829">
    <property type="term" value="C:cytosol"/>
    <property type="evidence" value="ECO:0007669"/>
    <property type="project" value="TreeGrafter"/>
</dbReference>
<dbReference type="AlphaFoldDB" id="A0A0T5NT05"/>
<reference evidence="4 6" key="2">
    <citation type="submission" date="2018-08" db="EMBL/GenBank/DDBJ databases">
        <title>Genetic Globetrotter - A new plasmid hitch-hiking vast phylogenetic and geographic distances.</title>
        <authorList>
            <person name="Vollmers J."/>
            <person name="Petersen J."/>
        </authorList>
    </citation>
    <scope>NUCLEOTIDE SEQUENCE [LARGE SCALE GENOMIC DNA]</scope>
    <source>
        <strain evidence="4 6">DSM 26383</strain>
    </source>
</reference>
<name>A0A0T5NT05_9RHOB</name>
<feature type="modified residue" description="4-aspartylphosphate" evidence="1">
    <location>
        <position position="54"/>
    </location>
</feature>
<dbReference type="SUPFAM" id="SSF52172">
    <property type="entry name" value="CheY-like"/>
    <property type="match status" value="1"/>
</dbReference>
<dbReference type="Proteomes" id="UP000051401">
    <property type="component" value="Unassembled WGS sequence"/>
</dbReference>
<gene>
    <name evidence="4" type="ORF">RIdsm_03746</name>
    <name evidence="3" type="ORF">XM52_28345</name>
</gene>
<evidence type="ECO:0000259" key="2">
    <source>
        <dbReference type="PROSITE" id="PS50110"/>
    </source>
</evidence>
<dbReference type="PANTHER" id="PTHR46832">
    <property type="entry name" value="5'-METHYLTHIOADENOSINE/S-ADENOSYLHOMOCYSTEINE NUCLEOSIDASE"/>
    <property type="match status" value="1"/>
</dbReference>
<keyword evidence="1" id="KW-0597">Phosphoprotein</keyword>
<dbReference type="Gene3D" id="3.40.50.2300">
    <property type="match status" value="1"/>
</dbReference>
<dbReference type="Gene3D" id="3.40.50.1580">
    <property type="entry name" value="Nucleoside phosphorylase domain"/>
    <property type="match status" value="1"/>
</dbReference>
<dbReference type="STRING" id="540747.SAMN04488031_13110"/>
<dbReference type="InterPro" id="IPR035994">
    <property type="entry name" value="Nucleoside_phosphorylase_sf"/>
</dbReference>
<feature type="domain" description="Response regulatory" evidence="2">
    <location>
        <begin position="2"/>
        <end position="130"/>
    </location>
</feature>
<reference evidence="3 5" key="1">
    <citation type="submission" date="2015-04" db="EMBL/GenBank/DDBJ databases">
        <title>The draft genome sequence of Roseovarius indicus B108T.</title>
        <authorList>
            <person name="Li G."/>
            <person name="Lai Q."/>
            <person name="Shao Z."/>
            <person name="Yan P."/>
        </authorList>
    </citation>
    <scope>NUCLEOTIDE SEQUENCE [LARGE SCALE GENOMIC DNA]</scope>
    <source>
        <strain evidence="3 5">B108</strain>
    </source>
</reference>
<accession>A0A0T5NT05</accession>
<evidence type="ECO:0000313" key="5">
    <source>
        <dbReference type="Proteomes" id="UP000051401"/>
    </source>
</evidence>
<dbReference type="GO" id="GO:0008930">
    <property type="term" value="F:methylthioadenosine nucleosidase activity"/>
    <property type="evidence" value="ECO:0007669"/>
    <property type="project" value="TreeGrafter"/>
</dbReference>
<dbReference type="PROSITE" id="PS50110">
    <property type="entry name" value="RESPONSE_REGULATORY"/>
    <property type="match status" value="1"/>
</dbReference>
<dbReference type="GO" id="GO:0009116">
    <property type="term" value="P:nucleoside metabolic process"/>
    <property type="evidence" value="ECO:0007669"/>
    <property type="project" value="InterPro"/>
</dbReference>
<dbReference type="Pfam" id="PF01048">
    <property type="entry name" value="PNP_UDP_1"/>
    <property type="match status" value="1"/>
</dbReference>
<protein>
    <submittedName>
        <fullName evidence="4">5'-methylthioadenosine/S-adenosylhomocysteine nucleosidase</fullName>
    </submittedName>
</protein>
<dbReference type="PATRIC" id="fig|540747.5.peg.4805"/>